<evidence type="ECO:0000313" key="3">
    <source>
        <dbReference type="Proteomes" id="UP001254608"/>
    </source>
</evidence>
<dbReference type="EMBL" id="JAVRIC010000002">
    <property type="protein sequence ID" value="MDT0496037.1"/>
    <property type="molecule type" value="Genomic_DNA"/>
</dbReference>
<keyword evidence="1" id="KW-0812">Transmembrane</keyword>
<accession>A0ABU2WDU3</accession>
<keyword evidence="3" id="KW-1185">Reference proteome</keyword>
<name>A0ABU2WDU3_9GAMM</name>
<evidence type="ECO:0000313" key="2">
    <source>
        <dbReference type="EMBL" id="MDT0496037.1"/>
    </source>
</evidence>
<evidence type="ECO:0000256" key="1">
    <source>
        <dbReference type="SAM" id="Phobius"/>
    </source>
</evidence>
<proteinExistence type="predicted"/>
<dbReference type="InterPro" id="IPR025557">
    <property type="entry name" value="DUF4282"/>
</dbReference>
<feature type="transmembrane region" description="Helical" evidence="1">
    <location>
        <begin position="44"/>
        <end position="64"/>
    </location>
</feature>
<keyword evidence="1" id="KW-0472">Membrane</keyword>
<dbReference type="Pfam" id="PF14110">
    <property type="entry name" value="DUF4282"/>
    <property type="match status" value="1"/>
</dbReference>
<gene>
    <name evidence="2" type="ORF">RM530_01475</name>
</gene>
<keyword evidence="1" id="KW-1133">Transmembrane helix</keyword>
<comment type="caution">
    <text evidence="2">The sequence shown here is derived from an EMBL/GenBank/DDBJ whole genome shotgun (WGS) entry which is preliminary data.</text>
</comment>
<organism evidence="2 3">
    <name type="scientific">Banduia mediterranea</name>
    <dbReference type="NCBI Taxonomy" id="3075609"/>
    <lineage>
        <taxon>Bacteria</taxon>
        <taxon>Pseudomonadati</taxon>
        <taxon>Pseudomonadota</taxon>
        <taxon>Gammaproteobacteria</taxon>
        <taxon>Nevskiales</taxon>
        <taxon>Algiphilaceae</taxon>
        <taxon>Banduia</taxon>
    </lineage>
</organism>
<reference evidence="2 3" key="1">
    <citation type="submission" date="2023-09" db="EMBL/GenBank/DDBJ databases">
        <authorList>
            <person name="Rey-Velasco X."/>
        </authorList>
    </citation>
    <scope>NUCLEOTIDE SEQUENCE [LARGE SCALE GENOMIC DNA]</scope>
    <source>
        <strain evidence="2 3">W345</strain>
    </source>
</reference>
<feature type="transmembrane region" description="Helical" evidence="1">
    <location>
        <begin position="12"/>
        <end position="32"/>
    </location>
</feature>
<sequence length="86" mass="9761">MKQLFFFQSMLTPKIIVFVYWLQVLGSIVYGFDHIFGGFGGFSFSRLFSGLMITTGAVVASRIINEILIVMFKINEALQDIRSKQS</sequence>
<dbReference type="Proteomes" id="UP001254608">
    <property type="component" value="Unassembled WGS sequence"/>
</dbReference>
<protein>
    <submittedName>
        <fullName evidence="2">DUF4282 domain-containing protein</fullName>
    </submittedName>
</protein>
<dbReference type="RefSeq" id="WP_311363432.1">
    <property type="nucleotide sequence ID" value="NZ_JAVRIC010000002.1"/>
</dbReference>